<reference evidence="4 5" key="1">
    <citation type="submission" date="2018-08" db="EMBL/GenBank/DDBJ databases">
        <title>Sequencing the genomes of 1000 actinobacteria strains.</title>
        <authorList>
            <person name="Klenk H.-P."/>
        </authorList>
    </citation>
    <scope>NUCLEOTIDE SEQUENCE [LARGE SCALE GENOMIC DNA]</scope>
    <source>
        <strain evidence="4 5">DSM 43927</strain>
    </source>
</reference>
<feature type="domain" description="Mammalian cell entry C-terminal" evidence="3">
    <location>
        <begin position="124"/>
        <end position="302"/>
    </location>
</feature>
<keyword evidence="5" id="KW-1185">Reference proteome</keyword>
<dbReference type="Pfam" id="PF02470">
    <property type="entry name" value="MlaD"/>
    <property type="match status" value="1"/>
</dbReference>
<dbReference type="RefSeq" id="WP_116021321.1">
    <property type="nucleotide sequence ID" value="NZ_QTTT01000001.1"/>
</dbReference>
<protein>
    <submittedName>
        <fullName evidence="4">Phospholipid/cholesterol/gamma-HCH transport system substrate-binding protein</fullName>
    </submittedName>
</protein>
<dbReference type="Proteomes" id="UP000256661">
    <property type="component" value="Unassembled WGS sequence"/>
</dbReference>
<evidence type="ECO:0000313" key="4">
    <source>
        <dbReference type="EMBL" id="REE95543.1"/>
    </source>
</evidence>
<dbReference type="EMBL" id="QTTT01000001">
    <property type="protein sequence ID" value="REE95543.1"/>
    <property type="molecule type" value="Genomic_DNA"/>
</dbReference>
<dbReference type="NCBIfam" id="TIGR00996">
    <property type="entry name" value="Mtu_fam_mce"/>
    <property type="match status" value="1"/>
</dbReference>
<feature type="domain" description="Mce/MlaD" evidence="2">
    <location>
        <begin position="39"/>
        <end position="112"/>
    </location>
</feature>
<evidence type="ECO:0000259" key="3">
    <source>
        <dbReference type="Pfam" id="PF11887"/>
    </source>
</evidence>
<dbReference type="InterPro" id="IPR024516">
    <property type="entry name" value="Mce_C"/>
</dbReference>
<name>A0A3D9SNK2_9ACTN</name>
<gene>
    <name evidence="4" type="ORF">DFJ69_0933</name>
</gene>
<evidence type="ECO:0000256" key="1">
    <source>
        <dbReference type="SAM" id="MobiDB-lite"/>
    </source>
</evidence>
<evidence type="ECO:0000259" key="2">
    <source>
        <dbReference type="Pfam" id="PF02470"/>
    </source>
</evidence>
<dbReference type="AlphaFoldDB" id="A0A3D9SNK2"/>
<organism evidence="4 5">
    <name type="scientific">Thermomonospora umbrina</name>
    <dbReference type="NCBI Taxonomy" id="111806"/>
    <lineage>
        <taxon>Bacteria</taxon>
        <taxon>Bacillati</taxon>
        <taxon>Actinomycetota</taxon>
        <taxon>Actinomycetes</taxon>
        <taxon>Streptosporangiales</taxon>
        <taxon>Thermomonosporaceae</taxon>
        <taxon>Thermomonospora</taxon>
    </lineage>
</organism>
<comment type="caution">
    <text evidence="4">The sequence shown here is derived from an EMBL/GenBank/DDBJ whole genome shotgun (WGS) entry which is preliminary data.</text>
</comment>
<dbReference type="PANTHER" id="PTHR33371:SF17">
    <property type="entry name" value="MCE-FAMILY PROTEIN MCE1B"/>
    <property type="match status" value="1"/>
</dbReference>
<dbReference type="InterPro" id="IPR052336">
    <property type="entry name" value="MlaD_Phospholipid_Transporter"/>
</dbReference>
<accession>A0A3D9SNK2</accession>
<feature type="region of interest" description="Disordered" evidence="1">
    <location>
        <begin position="335"/>
        <end position="356"/>
    </location>
</feature>
<dbReference type="OrthoDB" id="338143at2"/>
<proteinExistence type="predicted"/>
<dbReference type="PANTHER" id="PTHR33371">
    <property type="entry name" value="INTERMEMBRANE PHOSPHOLIPID TRANSPORT SYSTEM BINDING PROTEIN MLAD-RELATED"/>
    <property type="match status" value="1"/>
</dbReference>
<dbReference type="InterPro" id="IPR003399">
    <property type="entry name" value="Mce/MlaD"/>
</dbReference>
<dbReference type="InterPro" id="IPR005693">
    <property type="entry name" value="Mce"/>
</dbReference>
<dbReference type="GO" id="GO:0051701">
    <property type="term" value="P:biological process involved in interaction with host"/>
    <property type="evidence" value="ECO:0007669"/>
    <property type="project" value="TreeGrafter"/>
</dbReference>
<dbReference type="GO" id="GO:0005576">
    <property type="term" value="C:extracellular region"/>
    <property type="evidence" value="ECO:0007669"/>
    <property type="project" value="TreeGrafter"/>
</dbReference>
<sequence length="356" mass="38448">MRRRSIAGPLSKSLAFIVVTVLATAVLAISIANTGVGDTVSYRARFIDTTGLIVGDSVRIAGVRVGQVEKIRVVDRRFAEVRFNVERDRPLPAATTARIKYLNMVGQRFVELGRGEGQIAGNAATLRPGDTIPVQRTSPALDLTQLFDGFQPLFQALSPNDVNKLAGELIQVFQGEGATVESLIATVGSLTNTLASKDRVIGQVIDNLATVVETVNAREGEFVGLVTTLRRLVQGFASDRKVFGEAIVSLGDLAETTGDLLKDARPPLRENIRQLGRLSDNLADSTPLVENFLRKLPVKLQTVGRIASYGSWLNFYMCEAKISGVDWDTGDDSWFGPTAPGPPPTGITLKEQRCKG</sequence>
<dbReference type="Pfam" id="PF11887">
    <property type="entry name" value="Mce4_CUP1"/>
    <property type="match status" value="1"/>
</dbReference>
<evidence type="ECO:0000313" key="5">
    <source>
        <dbReference type="Proteomes" id="UP000256661"/>
    </source>
</evidence>